<keyword evidence="2 3" id="KW-0694">RNA-binding</keyword>
<comment type="caution">
    <text evidence="5">The sequence shown here is derived from an EMBL/GenBank/DDBJ whole genome shotgun (WGS) entry which is preliminary data.</text>
</comment>
<dbReference type="GO" id="GO:0016874">
    <property type="term" value="F:ligase activity"/>
    <property type="evidence" value="ECO:0007669"/>
    <property type="project" value="UniProtKB-KW"/>
</dbReference>
<reference evidence="6" key="1">
    <citation type="submission" date="2017-09" db="EMBL/GenBank/DDBJ databases">
        <title>Depth-based differentiation of microbial function through sediment-hosted aquifers and enrichment of novel symbionts in the deep terrestrial subsurface.</title>
        <authorList>
            <person name="Probst A.J."/>
            <person name="Ladd B."/>
            <person name="Jarett J.K."/>
            <person name="Geller-Mcgrath D.E."/>
            <person name="Sieber C.M.K."/>
            <person name="Emerson J.B."/>
            <person name="Anantharaman K."/>
            <person name="Thomas B.C."/>
            <person name="Malmstrom R."/>
            <person name="Stieglmeier M."/>
            <person name="Klingl A."/>
            <person name="Woyke T."/>
            <person name="Ryan C.M."/>
            <person name="Banfield J.F."/>
        </authorList>
    </citation>
    <scope>NUCLEOTIDE SEQUENCE [LARGE SCALE GENOMIC DNA]</scope>
</reference>
<gene>
    <name evidence="5" type="ORF">COY54_01355</name>
</gene>
<dbReference type="GO" id="GO:0000049">
    <property type="term" value="F:tRNA binding"/>
    <property type="evidence" value="ECO:0007669"/>
    <property type="project" value="UniProtKB-UniRule"/>
</dbReference>
<dbReference type="Proteomes" id="UP000230105">
    <property type="component" value="Unassembled WGS sequence"/>
</dbReference>
<dbReference type="AlphaFoldDB" id="A0A2M7RY49"/>
<evidence type="ECO:0000256" key="1">
    <source>
        <dbReference type="ARBA" id="ARBA00022555"/>
    </source>
</evidence>
<dbReference type="InterPro" id="IPR002547">
    <property type="entry name" value="tRNA-bd_dom"/>
</dbReference>
<keyword evidence="5" id="KW-0436">Ligase</keyword>
<dbReference type="SUPFAM" id="SSF50249">
    <property type="entry name" value="Nucleic acid-binding proteins"/>
    <property type="match status" value="1"/>
</dbReference>
<organism evidence="5 6">
    <name type="scientific">Candidatus Falkowbacteria bacterium CG_4_10_14_0_8_um_filter_41_36</name>
    <dbReference type="NCBI Taxonomy" id="1974556"/>
    <lineage>
        <taxon>Bacteria</taxon>
        <taxon>Candidatus Falkowiibacteriota</taxon>
    </lineage>
</organism>
<dbReference type="Pfam" id="PF01588">
    <property type="entry name" value="tRNA_bind"/>
    <property type="match status" value="1"/>
</dbReference>
<accession>A0A2M7RY49</accession>
<feature type="domain" description="TRNA-binding" evidence="4">
    <location>
        <begin position="41"/>
        <end position="119"/>
    </location>
</feature>
<proteinExistence type="predicted"/>
<dbReference type="InterPro" id="IPR033714">
    <property type="entry name" value="tRNA_bind_bactPheRS"/>
</dbReference>
<keyword evidence="1 3" id="KW-0820">tRNA-binding</keyword>
<evidence type="ECO:0000259" key="4">
    <source>
        <dbReference type="PROSITE" id="PS50886"/>
    </source>
</evidence>
<sequence length="119" mass="12934">MLLSLNWLKDHVAIPKNISPEDLAQKLTLHTVEVEKTESQAERFNQVVLAKILTIRKHPNADRLQVATVDAGQKEELSIVCGAPNIAVGQIVPLALPGAVLPNGIEIKEAKMRGEKSQG</sequence>
<dbReference type="PROSITE" id="PS50886">
    <property type="entry name" value="TRBD"/>
    <property type="match status" value="1"/>
</dbReference>
<evidence type="ECO:0000256" key="3">
    <source>
        <dbReference type="PROSITE-ProRule" id="PRU00209"/>
    </source>
</evidence>
<name>A0A2M7RY49_9BACT</name>
<feature type="non-terminal residue" evidence="5">
    <location>
        <position position="119"/>
    </location>
</feature>
<evidence type="ECO:0000256" key="2">
    <source>
        <dbReference type="ARBA" id="ARBA00022884"/>
    </source>
</evidence>
<dbReference type="Gene3D" id="2.40.50.140">
    <property type="entry name" value="Nucleic acid-binding proteins"/>
    <property type="match status" value="1"/>
</dbReference>
<protein>
    <submittedName>
        <fullName evidence="5">Phenylalanine--tRNA ligase subunit beta</fullName>
    </submittedName>
</protein>
<dbReference type="Gene3D" id="3.30.56.10">
    <property type="match status" value="1"/>
</dbReference>
<evidence type="ECO:0000313" key="6">
    <source>
        <dbReference type="Proteomes" id="UP000230105"/>
    </source>
</evidence>
<evidence type="ECO:0000313" key="5">
    <source>
        <dbReference type="EMBL" id="PIZ10629.1"/>
    </source>
</evidence>
<dbReference type="InterPro" id="IPR012340">
    <property type="entry name" value="NA-bd_OB-fold"/>
</dbReference>
<dbReference type="CDD" id="cd02796">
    <property type="entry name" value="tRNA_bind_bactPheRS"/>
    <property type="match status" value="1"/>
</dbReference>
<dbReference type="EMBL" id="PFMP01000032">
    <property type="protein sequence ID" value="PIZ10629.1"/>
    <property type="molecule type" value="Genomic_DNA"/>
</dbReference>